<evidence type="ECO:0000313" key="4">
    <source>
        <dbReference type="EMBL" id="ADO83411.1"/>
    </source>
</evidence>
<feature type="domain" description="Transcription regulator PadR C-terminal" evidence="3">
    <location>
        <begin position="95"/>
        <end position="174"/>
    </location>
</feature>
<feature type="domain" description="Transcription regulator PadR N-terminal" evidence="2">
    <location>
        <begin position="8"/>
        <end position="80"/>
    </location>
</feature>
<dbReference type="Gene3D" id="1.10.10.10">
    <property type="entry name" value="Winged helix-like DNA-binding domain superfamily/Winged helix DNA-binding domain"/>
    <property type="match status" value="1"/>
</dbReference>
<accession>E3H9M2</accession>
<dbReference type="PANTHER" id="PTHR43252:SF6">
    <property type="entry name" value="NEGATIVE TRANSCRIPTION REGULATOR PADR"/>
    <property type="match status" value="1"/>
</dbReference>
<name>E3H9M2_ILYPC</name>
<dbReference type="KEGG" id="ipo:Ilyop_1638"/>
<dbReference type="HOGENOM" id="CLU_089258_1_3_0"/>
<gene>
    <name evidence="4" type="ordered locus">Ilyop_1638</name>
</gene>
<dbReference type="InterPro" id="IPR018309">
    <property type="entry name" value="Tscrpt_reg_PadR_C"/>
</dbReference>
<dbReference type="EMBL" id="CP002281">
    <property type="protein sequence ID" value="ADO83411.1"/>
    <property type="molecule type" value="Genomic_DNA"/>
</dbReference>
<organism evidence="4 5">
    <name type="scientific">Ilyobacter polytropus (strain ATCC 51220 / DSM 2926 / LMG 16218 / CuHBu1)</name>
    <dbReference type="NCBI Taxonomy" id="572544"/>
    <lineage>
        <taxon>Bacteria</taxon>
        <taxon>Fusobacteriati</taxon>
        <taxon>Fusobacteriota</taxon>
        <taxon>Fusobacteriia</taxon>
        <taxon>Fusobacteriales</taxon>
        <taxon>Fusobacteriaceae</taxon>
        <taxon>Ilyobacter</taxon>
    </lineage>
</organism>
<dbReference type="InterPro" id="IPR036388">
    <property type="entry name" value="WH-like_DNA-bd_sf"/>
</dbReference>
<dbReference type="Proteomes" id="UP000006875">
    <property type="component" value="Chromosome"/>
</dbReference>
<evidence type="ECO:0000256" key="1">
    <source>
        <dbReference type="SAM" id="Coils"/>
    </source>
</evidence>
<dbReference type="RefSeq" id="WP_013388078.1">
    <property type="nucleotide sequence ID" value="NC_014632.1"/>
</dbReference>
<dbReference type="OrthoDB" id="9783723at2"/>
<dbReference type="Pfam" id="PF10400">
    <property type="entry name" value="Vir_act_alpha_C"/>
    <property type="match status" value="1"/>
</dbReference>
<feature type="coiled-coil region" evidence="1">
    <location>
        <begin position="107"/>
        <end position="141"/>
    </location>
</feature>
<dbReference type="STRING" id="572544.Ilyop_1638"/>
<keyword evidence="5" id="KW-1185">Reference proteome</keyword>
<dbReference type="Pfam" id="PF03551">
    <property type="entry name" value="PadR"/>
    <property type="match status" value="1"/>
</dbReference>
<dbReference type="eggNOG" id="COG1695">
    <property type="taxonomic scope" value="Bacteria"/>
</dbReference>
<keyword evidence="1" id="KW-0175">Coiled coil</keyword>
<sequence length="187" mass="22348">MRTLKYAILGLLNKKDMTGYDIAKEFKYELFKFWHARHSQIYPELKRLAEEGFVTYDIKISGDILEKKLYSITEKGQKELLIWLHKDENISQTPKDVFRLRMYFSNNLDLESRIHLLENQKVQHKEKLDILKKTAEQYSEIPDHNTDRFGDFIVLEGAIMRQESVIKWLDKCIGYCKKAQKEEKKNK</sequence>
<dbReference type="SUPFAM" id="SSF46785">
    <property type="entry name" value="Winged helix' DNA-binding domain"/>
    <property type="match status" value="1"/>
</dbReference>
<evidence type="ECO:0000259" key="2">
    <source>
        <dbReference type="Pfam" id="PF03551"/>
    </source>
</evidence>
<evidence type="ECO:0000259" key="3">
    <source>
        <dbReference type="Pfam" id="PF10400"/>
    </source>
</evidence>
<proteinExistence type="predicted"/>
<dbReference type="AlphaFoldDB" id="E3H9M2"/>
<reference evidence="4 5" key="1">
    <citation type="journal article" date="2010" name="Stand. Genomic Sci.">
        <title>Complete genome sequence of Ilyobacter polytropus type strain (CuHbu1).</title>
        <authorList>
            <person name="Sikorski J."/>
            <person name="Chertkov O."/>
            <person name="Lapidus A."/>
            <person name="Nolan M."/>
            <person name="Lucas S."/>
            <person name="Del Rio T.G."/>
            <person name="Tice H."/>
            <person name="Cheng J.F."/>
            <person name="Tapia R."/>
            <person name="Han C."/>
            <person name="Goodwin L."/>
            <person name="Pitluck S."/>
            <person name="Liolios K."/>
            <person name="Ivanova N."/>
            <person name="Mavromatis K."/>
            <person name="Mikhailova N."/>
            <person name="Pati A."/>
            <person name="Chen A."/>
            <person name="Palaniappan K."/>
            <person name="Land M."/>
            <person name="Hauser L."/>
            <person name="Chang Y.J."/>
            <person name="Jeffries C.D."/>
            <person name="Brambilla E."/>
            <person name="Yasawong M."/>
            <person name="Rohde M."/>
            <person name="Pukall R."/>
            <person name="Spring S."/>
            <person name="Goker M."/>
            <person name="Woyke T."/>
            <person name="Bristow J."/>
            <person name="Eisen J.A."/>
            <person name="Markowitz V."/>
            <person name="Hugenholtz P."/>
            <person name="Kyrpides N.C."/>
            <person name="Klenk H.P."/>
        </authorList>
    </citation>
    <scope>NUCLEOTIDE SEQUENCE [LARGE SCALE GENOMIC DNA]</scope>
    <source>
        <strain evidence="5">ATCC 51220 / DSM 2926 / LMG 16218 / CuHBu1</strain>
    </source>
</reference>
<dbReference type="PANTHER" id="PTHR43252">
    <property type="entry name" value="TRANSCRIPTIONAL REGULATOR YQJI"/>
    <property type="match status" value="1"/>
</dbReference>
<evidence type="ECO:0000313" key="5">
    <source>
        <dbReference type="Proteomes" id="UP000006875"/>
    </source>
</evidence>
<protein>
    <submittedName>
        <fullName evidence="4">Transcriptional regulator, PadR family</fullName>
    </submittedName>
</protein>
<dbReference type="Gene3D" id="6.10.140.190">
    <property type="match status" value="1"/>
</dbReference>
<dbReference type="InterPro" id="IPR005149">
    <property type="entry name" value="Tscrpt_reg_PadR_N"/>
</dbReference>
<dbReference type="InterPro" id="IPR036390">
    <property type="entry name" value="WH_DNA-bd_sf"/>
</dbReference>